<dbReference type="InterPro" id="IPR004839">
    <property type="entry name" value="Aminotransferase_I/II_large"/>
</dbReference>
<dbReference type="CDD" id="cd00609">
    <property type="entry name" value="AAT_like"/>
    <property type="match status" value="1"/>
</dbReference>
<dbReference type="Pfam" id="PF00392">
    <property type="entry name" value="GntR"/>
    <property type="match status" value="1"/>
</dbReference>
<keyword evidence="8" id="KW-1185">Reference proteome</keyword>
<evidence type="ECO:0000256" key="2">
    <source>
        <dbReference type="ARBA" id="ARBA00022898"/>
    </source>
</evidence>
<keyword evidence="2" id="KW-0663">Pyridoxal phosphate</keyword>
<dbReference type="PANTHER" id="PTHR46577:SF1">
    <property type="entry name" value="HTH-TYPE TRANSCRIPTIONAL REGULATORY PROTEIN GABR"/>
    <property type="match status" value="1"/>
</dbReference>
<dbReference type="Gene3D" id="3.40.640.10">
    <property type="entry name" value="Type I PLP-dependent aspartate aminotransferase-like (Major domain)"/>
    <property type="match status" value="1"/>
</dbReference>
<dbReference type="InterPro" id="IPR036388">
    <property type="entry name" value="WH-like_DNA-bd_sf"/>
</dbReference>
<comment type="similarity">
    <text evidence="1">In the C-terminal section; belongs to the class-I pyridoxal-phosphate-dependent aminotransferase family.</text>
</comment>
<comment type="caution">
    <text evidence="7">The sequence shown here is derived from an EMBL/GenBank/DDBJ whole genome shotgun (WGS) entry which is preliminary data.</text>
</comment>
<dbReference type="EMBL" id="BONQ01000151">
    <property type="protein sequence ID" value="GIG51200.1"/>
    <property type="molecule type" value="Genomic_DNA"/>
</dbReference>
<protein>
    <submittedName>
        <fullName evidence="7">GntR family transcriptional regulator</fullName>
    </submittedName>
</protein>
<evidence type="ECO:0000256" key="5">
    <source>
        <dbReference type="ARBA" id="ARBA00023163"/>
    </source>
</evidence>
<dbReference type="CDD" id="cd07377">
    <property type="entry name" value="WHTH_GntR"/>
    <property type="match status" value="1"/>
</dbReference>
<feature type="domain" description="HTH gntR-type" evidence="6">
    <location>
        <begin position="16"/>
        <end position="84"/>
    </location>
</feature>
<name>A0A919PZL4_9ACTN</name>
<reference evidence="7" key="1">
    <citation type="submission" date="2021-01" db="EMBL/GenBank/DDBJ databases">
        <title>Whole genome shotgun sequence of Dactylosporangium siamense NBRC 106093.</title>
        <authorList>
            <person name="Komaki H."/>
            <person name="Tamura T."/>
        </authorList>
    </citation>
    <scope>NUCLEOTIDE SEQUENCE</scope>
    <source>
        <strain evidence="7">NBRC 106093</strain>
    </source>
</reference>
<keyword evidence="4" id="KW-0238">DNA-binding</keyword>
<dbReference type="SUPFAM" id="SSF46785">
    <property type="entry name" value="Winged helix' DNA-binding domain"/>
    <property type="match status" value="1"/>
</dbReference>
<evidence type="ECO:0000313" key="8">
    <source>
        <dbReference type="Proteomes" id="UP000660611"/>
    </source>
</evidence>
<dbReference type="SUPFAM" id="SSF53383">
    <property type="entry name" value="PLP-dependent transferases"/>
    <property type="match status" value="1"/>
</dbReference>
<dbReference type="Gene3D" id="1.10.10.10">
    <property type="entry name" value="Winged helix-like DNA-binding domain superfamily/Winged helix DNA-binding domain"/>
    <property type="match status" value="1"/>
</dbReference>
<evidence type="ECO:0000259" key="6">
    <source>
        <dbReference type="PROSITE" id="PS50949"/>
    </source>
</evidence>
<dbReference type="PROSITE" id="PS50949">
    <property type="entry name" value="HTH_GNTR"/>
    <property type="match status" value="1"/>
</dbReference>
<proteinExistence type="inferred from homology"/>
<dbReference type="AlphaFoldDB" id="A0A919PZL4"/>
<evidence type="ECO:0000313" key="7">
    <source>
        <dbReference type="EMBL" id="GIG51200.1"/>
    </source>
</evidence>
<organism evidence="7 8">
    <name type="scientific">Dactylosporangium siamense</name>
    <dbReference type="NCBI Taxonomy" id="685454"/>
    <lineage>
        <taxon>Bacteria</taxon>
        <taxon>Bacillati</taxon>
        <taxon>Actinomycetota</taxon>
        <taxon>Actinomycetes</taxon>
        <taxon>Micromonosporales</taxon>
        <taxon>Micromonosporaceae</taxon>
        <taxon>Dactylosporangium</taxon>
    </lineage>
</organism>
<evidence type="ECO:0000256" key="4">
    <source>
        <dbReference type="ARBA" id="ARBA00023125"/>
    </source>
</evidence>
<gene>
    <name evidence="7" type="ORF">Dsi01nite_092410</name>
</gene>
<accession>A0A919PZL4</accession>
<dbReference type="InterPro" id="IPR036390">
    <property type="entry name" value="WH_DNA-bd_sf"/>
</dbReference>
<keyword evidence="3" id="KW-0805">Transcription regulation</keyword>
<evidence type="ECO:0000256" key="3">
    <source>
        <dbReference type="ARBA" id="ARBA00023015"/>
    </source>
</evidence>
<dbReference type="GO" id="GO:0003700">
    <property type="term" value="F:DNA-binding transcription factor activity"/>
    <property type="evidence" value="ECO:0007669"/>
    <property type="project" value="InterPro"/>
</dbReference>
<sequence length="479" mass="50979">MHWAKLELHISLEGRGDQAARIYRQVRDAILDGRLRAGDRVPPSRDLARQLAVSRNTVAAAYDRLVGDGFLEGRAGAGTFVAMPAPGGSRRAPVGALRPSPRWAVLAGELAADLSARPPTRKARYDLRAGHPDGGLFPLATWRRLLTRSLRADAEYADPAGLERLRAAIARAVGLSRSVRAAAADVIVTNGAQQGLDLVGRVLIEPGSVVAVEEPGYPPARLAFTALGARVVPVPVDGDGLVVDALPRSARLVYVTPSHQYPLGVPMSLTRRAALLGWAERHGAAIVEDDYDSEFRFSDRPLEPLQSLDRAGRVVYVGSFAKTLLPALRLGFLVPPASLRPALVAAKRLADWHVEPAAQAALADFIDEGLLRRHVRTVTRVYAARHELVTTAARGPLADRFTPVPSSAGLHVTLLAAAHVDVPRTLARLRDADVAVEGLAGFYTAAAPADGLVIGYGMITAGDLPAALDLLDRASRPLG</sequence>
<dbReference type="GO" id="GO:0030170">
    <property type="term" value="F:pyridoxal phosphate binding"/>
    <property type="evidence" value="ECO:0007669"/>
    <property type="project" value="InterPro"/>
</dbReference>
<evidence type="ECO:0000256" key="1">
    <source>
        <dbReference type="ARBA" id="ARBA00005384"/>
    </source>
</evidence>
<dbReference type="GO" id="GO:0003677">
    <property type="term" value="F:DNA binding"/>
    <property type="evidence" value="ECO:0007669"/>
    <property type="project" value="UniProtKB-KW"/>
</dbReference>
<dbReference type="InterPro" id="IPR000524">
    <property type="entry name" value="Tscrpt_reg_HTH_GntR"/>
</dbReference>
<keyword evidence="5" id="KW-0804">Transcription</keyword>
<dbReference type="PANTHER" id="PTHR46577">
    <property type="entry name" value="HTH-TYPE TRANSCRIPTIONAL REGULATORY PROTEIN GABR"/>
    <property type="match status" value="1"/>
</dbReference>
<dbReference type="Proteomes" id="UP000660611">
    <property type="component" value="Unassembled WGS sequence"/>
</dbReference>
<dbReference type="PRINTS" id="PR00035">
    <property type="entry name" value="HTHGNTR"/>
</dbReference>
<dbReference type="SMART" id="SM00345">
    <property type="entry name" value="HTH_GNTR"/>
    <property type="match status" value="1"/>
</dbReference>
<dbReference type="InterPro" id="IPR015424">
    <property type="entry name" value="PyrdxlP-dep_Trfase"/>
</dbReference>
<dbReference type="InterPro" id="IPR015421">
    <property type="entry name" value="PyrdxlP-dep_Trfase_major"/>
</dbReference>
<dbReference type="InterPro" id="IPR051446">
    <property type="entry name" value="HTH_trans_reg/aminotransferase"/>
</dbReference>
<dbReference type="Pfam" id="PF00155">
    <property type="entry name" value="Aminotran_1_2"/>
    <property type="match status" value="1"/>
</dbReference>